<evidence type="ECO:0000256" key="3">
    <source>
        <dbReference type="ARBA" id="ARBA00022448"/>
    </source>
</evidence>
<dbReference type="Gene3D" id="1.20.1600.10">
    <property type="entry name" value="Outer membrane efflux proteins (OEP)"/>
    <property type="match status" value="1"/>
</dbReference>
<comment type="similarity">
    <text evidence="2">Belongs to the outer membrane factor (OMF) (TC 1.B.17) family.</text>
</comment>
<dbReference type="Proteomes" id="UP000064201">
    <property type="component" value="Chromosome"/>
</dbReference>
<keyword evidence="4" id="KW-1134">Transmembrane beta strand</keyword>
<feature type="coiled-coil region" evidence="8">
    <location>
        <begin position="430"/>
        <end position="495"/>
    </location>
</feature>
<dbReference type="AlphaFoldDB" id="A0A0G3G222"/>
<evidence type="ECO:0000256" key="7">
    <source>
        <dbReference type="ARBA" id="ARBA00023237"/>
    </source>
</evidence>
<gene>
    <name evidence="10" type="ORF">TVD_07615</name>
</gene>
<evidence type="ECO:0000256" key="8">
    <source>
        <dbReference type="SAM" id="Coils"/>
    </source>
</evidence>
<dbReference type="PATRIC" id="fig|106634.4.peg.1552"/>
<dbReference type="GO" id="GO:0015288">
    <property type="term" value="F:porin activity"/>
    <property type="evidence" value="ECO:0007669"/>
    <property type="project" value="TreeGrafter"/>
</dbReference>
<evidence type="ECO:0000256" key="2">
    <source>
        <dbReference type="ARBA" id="ARBA00007613"/>
    </source>
</evidence>
<keyword evidence="8" id="KW-0175">Coiled coil</keyword>
<dbReference type="InterPro" id="IPR003423">
    <property type="entry name" value="OMP_efflux"/>
</dbReference>
<keyword evidence="11" id="KW-1185">Reference proteome</keyword>
<evidence type="ECO:0000256" key="4">
    <source>
        <dbReference type="ARBA" id="ARBA00022452"/>
    </source>
</evidence>
<dbReference type="GO" id="GO:0015562">
    <property type="term" value="F:efflux transmembrane transporter activity"/>
    <property type="evidence" value="ECO:0007669"/>
    <property type="project" value="InterPro"/>
</dbReference>
<dbReference type="SUPFAM" id="SSF56954">
    <property type="entry name" value="Outer membrane efflux proteins (OEP)"/>
    <property type="match status" value="1"/>
</dbReference>
<protein>
    <recommendedName>
        <fullName evidence="12">Transporter</fullName>
    </recommendedName>
</protein>
<organism evidence="10 11">
    <name type="scientific">Thioalkalivibrio versutus</name>
    <dbReference type="NCBI Taxonomy" id="106634"/>
    <lineage>
        <taxon>Bacteria</taxon>
        <taxon>Pseudomonadati</taxon>
        <taxon>Pseudomonadota</taxon>
        <taxon>Gammaproteobacteria</taxon>
        <taxon>Chromatiales</taxon>
        <taxon>Ectothiorhodospiraceae</taxon>
        <taxon>Thioalkalivibrio</taxon>
    </lineage>
</organism>
<dbReference type="EMBL" id="CP011367">
    <property type="protein sequence ID" value="AKJ95235.1"/>
    <property type="molecule type" value="Genomic_DNA"/>
</dbReference>
<dbReference type="OrthoDB" id="188180at2"/>
<dbReference type="Pfam" id="PF02321">
    <property type="entry name" value="OEP"/>
    <property type="match status" value="2"/>
</dbReference>
<evidence type="ECO:0008006" key="12">
    <source>
        <dbReference type="Google" id="ProtNLM"/>
    </source>
</evidence>
<dbReference type="GO" id="GO:1990281">
    <property type="term" value="C:efflux pump complex"/>
    <property type="evidence" value="ECO:0007669"/>
    <property type="project" value="TreeGrafter"/>
</dbReference>
<evidence type="ECO:0000256" key="6">
    <source>
        <dbReference type="ARBA" id="ARBA00023136"/>
    </source>
</evidence>
<sequence length="523" mass="57609">MRLFKHPALFSCLLVLVTPAAADPGNPGDPHRVVAAADSAIESRMRSGSAPLRLTLRETLQVALARNPSLRGAYLGRVVDRANLDLANQAFHPRSTVTLQAREQRTAGANGVRTRTASVNPSASLALPTGAQAGLNWRIERVLQSDAPDTAPDSASAVTLDITQPLLRGGGLEIGRAPVERAHLNEEQNVLALESQVISTLAQVIQAYRNLILENQRVELAELALDRSRQELENRTELVERGRLAAADLAPARESLARQELQQAQTQERRDQAELDLIRLIGLEPGVEIEPRDAIDVHDIDGLLTDAPPLESAMDTALDRSPEFRQSLVTQRLTALDRTLAEDANRWQLDVTASVELRGDSPSTTRAIERGFEESPGHSLGLRLSIPWGDRHTRQQRLGAARVEQRQARLRTQELRTSIRIEVERALGALESRRDQLHLAEQALDLAQQAVAIEQEKLAVGRSSGFEVESVERQLREAEQSLLDAAINYQNAQTDLDRAMGIVLERWDLAIPSRTTDTSAYID</sequence>
<keyword evidence="3" id="KW-0813">Transport</keyword>
<comment type="subcellular location">
    <subcellularLocation>
        <location evidence="1">Cell outer membrane</location>
    </subcellularLocation>
</comment>
<evidence type="ECO:0000256" key="9">
    <source>
        <dbReference type="SAM" id="SignalP"/>
    </source>
</evidence>
<feature type="chain" id="PRO_5002553652" description="Transporter" evidence="9">
    <location>
        <begin position="23"/>
        <end position="523"/>
    </location>
</feature>
<proteinExistence type="inferred from homology"/>
<name>A0A0G3G222_9GAMM</name>
<keyword evidence="7" id="KW-0998">Cell outer membrane</keyword>
<evidence type="ECO:0000313" key="10">
    <source>
        <dbReference type="EMBL" id="AKJ95235.1"/>
    </source>
</evidence>
<evidence type="ECO:0000256" key="5">
    <source>
        <dbReference type="ARBA" id="ARBA00022692"/>
    </source>
</evidence>
<dbReference type="PANTHER" id="PTHR30026">
    <property type="entry name" value="OUTER MEMBRANE PROTEIN TOLC"/>
    <property type="match status" value="1"/>
</dbReference>
<evidence type="ECO:0000256" key="1">
    <source>
        <dbReference type="ARBA" id="ARBA00004442"/>
    </source>
</evidence>
<reference evidence="10 11" key="1">
    <citation type="submission" date="2015-04" db="EMBL/GenBank/DDBJ databases">
        <title>Complete Sequence for the Genome of the Thioalkalivibrio versutus D301.</title>
        <authorList>
            <person name="Mu T."/>
            <person name="Zhou J."/>
            <person name="Xu X."/>
        </authorList>
    </citation>
    <scope>NUCLEOTIDE SEQUENCE [LARGE SCALE GENOMIC DNA]</scope>
    <source>
        <strain evidence="10 11">D301</strain>
    </source>
</reference>
<dbReference type="KEGG" id="tvr:TVD_07615"/>
<feature type="coiled-coil region" evidence="8">
    <location>
        <begin position="213"/>
        <end position="276"/>
    </location>
</feature>
<keyword evidence="6" id="KW-0472">Membrane</keyword>
<dbReference type="InterPro" id="IPR051906">
    <property type="entry name" value="TolC-like"/>
</dbReference>
<keyword evidence="9" id="KW-0732">Signal</keyword>
<keyword evidence="5" id="KW-0812">Transmembrane</keyword>
<dbReference type="RefSeq" id="WP_047251252.1">
    <property type="nucleotide sequence ID" value="NZ_CP011367.1"/>
</dbReference>
<accession>A0A0G3G222</accession>
<dbReference type="STRING" id="106634.TVD_07615"/>
<dbReference type="PANTHER" id="PTHR30026:SF20">
    <property type="entry name" value="OUTER MEMBRANE PROTEIN TOLC"/>
    <property type="match status" value="1"/>
</dbReference>
<dbReference type="GO" id="GO:0009279">
    <property type="term" value="C:cell outer membrane"/>
    <property type="evidence" value="ECO:0007669"/>
    <property type="project" value="UniProtKB-SubCell"/>
</dbReference>
<evidence type="ECO:0000313" key="11">
    <source>
        <dbReference type="Proteomes" id="UP000064201"/>
    </source>
</evidence>
<feature type="signal peptide" evidence="9">
    <location>
        <begin position="1"/>
        <end position="22"/>
    </location>
</feature>